<keyword evidence="1" id="KW-0812">Transmembrane</keyword>
<dbReference type="AlphaFoldDB" id="A0A6N9TGN9"/>
<feature type="transmembrane region" description="Helical" evidence="1">
    <location>
        <begin position="51"/>
        <end position="71"/>
    </location>
</feature>
<keyword evidence="1" id="KW-1133">Transmembrane helix</keyword>
<dbReference type="GO" id="GO:0015097">
    <property type="term" value="F:mercury ion transmembrane transporter activity"/>
    <property type="evidence" value="ECO:0007669"/>
    <property type="project" value="InterPro"/>
</dbReference>
<dbReference type="RefSeq" id="WP_163106983.1">
    <property type="nucleotide sequence ID" value="NZ_JAAAWO010000009.1"/>
</dbReference>
<organism evidence="2 3">
    <name type="scientific">Alteromonas genovensis</name>
    <dbReference type="NCBI Taxonomy" id="471225"/>
    <lineage>
        <taxon>Bacteria</taxon>
        <taxon>Pseudomonadati</taxon>
        <taxon>Pseudomonadota</taxon>
        <taxon>Gammaproteobacteria</taxon>
        <taxon>Alteromonadales</taxon>
        <taxon>Alteromonadaceae</taxon>
        <taxon>Alteromonas/Salinimonas group</taxon>
        <taxon>Alteromonas</taxon>
    </lineage>
</organism>
<gene>
    <name evidence="2" type="ORF">GTQ48_12465</name>
</gene>
<feature type="transmembrane region" description="Helical" evidence="1">
    <location>
        <begin position="17"/>
        <end position="39"/>
    </location>
</feature>
<evidence type="ECO:0000256" key="1">
    <source>
        <dbReference type="SAM" id="Phobius"/>
    </source>
</evidence>
<proteinExistence type="predicted"/>
<dbReference type="EMBL" id="JAAAWO010000009">
    <property type="protein sequence ID" value="NDW16330.1"/>
    <property type="molecule type" value="Genomic_DNA"/>
</dbReference>
<evidence type="ECO:0000313" key="2">
    <source>
        <dbReference type="EMBL" id="NDW16330.1"/>
    </source>
</evidence>
<keyword evidence="3" id="KW-1185">Reference proteome</keyword>
<comment type="caution">
    <text evidence="2">The sequence shown here is derived from an EMBL/GenBank/DDBJ whole genome shotgun (WGS) entry which is preliminary data.</text>
</comment>
<dbReference type="Pfam" id="PF03203">
    <property type="entry name" value="MerC"/>
    <property type="match status" value="1"/>
</dbReference>
<name>A0A6N9TGN9_9ALTE</name>
<dbReference type="Proteomes" id="UP000471381">
    <property type="component" value="Unassembled WGS sequence"/>
</dbReference>
<accession>A0A6N9TGN9</accession>
<evidence type="ECO:0000313" key="3">
    <source>
        <dbReference type="Proteomes" id="UP000471381"/>
    </source>
</evidence>
<dbReference type="InterPro" id="IPR004891">
    <property type="entry name" value="Mercury-R_MerC"/>
</dbReference>
<feature type="transmembrane region" description="Helical" evidence="1">
    <location>
        <begin position="105"/>
        <end position="122"/>
    </location>
</feature>
<keyword evidence="1" id="KW-0472">Membrane</keyword>
<sequence length="145" mass="15985">MAPLDDNPAKLDKLDKLGIWVSGLCALHCLALPVLIPLLPLIGSTFFAQVWFERTILSFSLLVGAVALISGATRYHGRYYPLALLLTGGVIYWNKDIFGESYEPFTIATGAFLIVAGHWVNMRLCRQCKCCKNSVLSNHLSTEAK</sequence>
<dbReference type="GO" id="GO:0016020">
    <property type="term" value="C:membrane"/>
    <property type="evidence" value="ECO:0007669"/>
    <property type="project" value="InterPro"/>
</dbReference>
<protein>
    <submittedName>
        <fullName evidence="2">MerC family mercury resistance protein</fullName>
    </submittedName>
</protein>
<reference evidence="2 3" key="1">
    <citation type="submission" date="2020-01" db="EMBL/GenBank/DDBJ databases">
        <title>Genomes of bacteria type strains.</title>
        <authorList>
            <person name="Chen J."/>
            <person name="Zhu S."/>
            <person name="Yang J."/>
        </authorList>
    </citation>
    <scope>NUCLEOTIDE SEQUENCE [LARGE SCALE GENOMIC DNA]</scope>
    <source>
        <strain evidence="2 3">LMG 24078</strain>
    </source>
</reference>